<name>A0ABP7HGU7_9ACTN</name>
<feature type="region of interest" description="Disordered" evidence="1">
    <location>
        <begin position="254"/>
        <end position="346"/>
    </location>
</feature>
<evidence type="ECO:0000256" key="2">
    <source>
        <dbReference type="SAM" id="Phobius"/>
    </source>
</evidence>
<feature type="transmembrane region" description="Helical" evidence="2">
    <location>
        <begin position="52"/>
        <end position="75"/>
    </location>
</feature>
<dbReference type="Proteomes" id="UP001500888">
    <property type="component" value="Unassembled WGS sequence"/>
</dbReference>
<keyword evidence="2" id="KW-0812">Transmembrane</keyword>
<gene>
    <name evidence="3" type="ORF">GCM10022226_12140</name>
</gene>
<accession>A0ABP7HGU7</accession>
<protein>
    <submittedName>
        <fullName evidence="3">Uncharacterized protein</fullName>
    </submittedName>
</protein>
<feature type="compositionally biased region" description="Polar residues" evidence="1">
    <location>
        <begin position="268"/>
        <end position="284"/>
    </location>
</feature>
<evidence type="ECO:0000313" key="4">
    <source>
        <dbReference type="Proteomes" id="UP001500888"/>
    </source>
</evidence>
<feature type="compositionally biased region" description="Basic and acidic residues" evidence="1">
    <location>
        <begin position="300"/>
        <end position="315"/>
    </location>
</feature>
<dbReference type="EMBL" id="BAAAZR010000001">
    <property type="protein sequence ID" value="GAA3794356.1"/>
    <property type="molecule type" value="Genomic_DNA"/>
</dbReference>
<reference evidence="4" key="1">
    <citation type="journal article" date="2019" name="Int. J. Syst. Evol. Microbiol.">
        <title>The Global Catalogue of Microorganisms (GCM) 10K type strain sequencing project: providing services to taxonomists for standard genome sequencing and annotation.</title>
        <authorList>
            <consortium name="The Broad Institute Genomics Platform"/>
            <consortium name="The Broad Institute Genome Sequencing Center for Infectious Disease"/>
            <person name="Wu L."/>
            <person name="Ma J."/>
        </authorList>
    </citation>
    <scope>NUCLEOTIDE SEQUENCE [LARGE SCALE GENOMIC DNA]</scope>
    <source>
        <strain evidence="4">JCM 16908</strain>
    </source>
</reference>
<sequence length="346" mass="36011">MTASPFNEEHDMTVTHDPGDDLRPLLAAAVSDGPAATDLLAGVRRARRGRRVLVRVGSLATAGALAATALTVWSVGNAPSAQAQLVAAVENTSGQGYHIHAVNKNSGRSWDGAFDPATQTGRLAASDGGLDLFIGGTVYHKITEPERLNAQTLSAGKQWISEPLPTEAEWAQMGIAGTVIKRSELNPQLVLERLRSATNVQETGSASGAGWTGKRYSFTIKDNARPEWGSVEITGTVAVDSQDLVRVLDITISEDGPADDGAEGQSGGDNNMVTEFSDYGTTVDVTAPPADQVISSGTLDKVKPRSSGKDSREPAPSDQANGSDKVKSPPSGTEPQKPAASTSPGS</sequence>
<evidence type="ECO:0000313" key="3">
    <source>
        <dbReference type="EMBL" id="GAA3794356.1"/>
    </source>
</evidence>
<keyword evidence="4" id="KW-1185">Reference proteome</keyword>
<keyword evidence="2" id="KW-0472">Membrane</keyword>
<comment type="caution">
    <text evidence="3">The sequence shown here is derived from an EMBL/GenBank/DDBJ whole genome shotgun (WGS) entry which is preliminary data.</text>
</comment>
<proteinExistence type="predicted"/>
<evidence type="ECO:0000256" key="1">
    <source>
        <dbReference type="SAM" id="MobiDB-lite"/>
    </source>
</evidence>
<keyword evidence="2" id="KW-1133">Transmembrane helix</keyword>
<dbReference type="Gene3D" id="2.50.20.20">
    <property type="match status" value="1"/>
</dbReference>
<feature type="compositionally biased region" description="Polar residues" evidence="1">
    <location>
        <begin position="330"/>
        <end position="346"/>
    </location>
</feature>
<organism evidence="3 4">
    <name type="scientific">Sphaerisporangium flaviroseum</name>
    <dbReference type="NCBI Taxonomy" id="509199"/>
    <lineage>
        <taxon>Bacteria</taxon>
        <taxon>Bacillati</taxon>
        <taxon>Actinomycetota</taxon>
        <taxon>Actinomycetes</taxon>
        <taxon>Streptosporangiales</taxon>
        <taxon>Streptosporangiaceae</taxon>
        <taxon>Sphaerisporangium</taxon>
    </lineage>
</organism>